<keyword evidence="3" id="KW-1185">Reference proteome</keyword>
<evidence type="ECO:0000313" key="3">
    <source>
        <dbReference type="Proteomes" id="UP001500280"/>
    </source>
</evidence>
<protein>
    <recommendedName>
        <fullName evidence="4">FtsK domain-containing protein</fullName>
    </recommendedName>
</protein>
<keyword evidence="1" id="KW-0472">Membrane</keyword>
<accession>A0ABP4UVL3</accession>
<gene>
    <name evidence="2" type="ORF">GCM10009745_68880</name>
</gene>
<dbReference type="RefSeq" id="WP_344161616.1">
    <property type="nucleotide sequence ID" value="NZ_BAAANF010000022.1"/>
</dbReference>
<proteinExistence type="predicted"/>
<evidence type="ECO:0000256" key="1">
    <source>
        <dbReference type="SAM" id="Phobius"/>
    </source>
</evidence>
<dbReference type="Gene3D" id="3.40.50.300">
    <property type="entry name" value="P-loop containing nucleotide triphosphate hydrolases"/>
    <property type="match status" value="1"/>
</dbReference>
<feature type="transmembrane region" description="Helical" evidence="1">
    <location>
        <begin position="12"/>
        <end position="35"/>
    </location>
</feature>
<organism evidence="2 3">
    <name type="scientific">Kribbella yunnanensis</name>
    <dbReference type="NCBI Taxonomy" id="190194"/>
    <lineage>
        <taxon>Bacteria</taxon>
        <taxon>Bacillati</taxon>
        <taxon>Actinomycetota</taxon>
        <taxon>Actinomycetes</taxon>
        <taxon>Propionibacteriales</taxon>
        <taxon>Kribbellaceae</taxon>
        <taxon>Kribbella</taxon>
    </lineage>
</organism>
<keyword evidence="1" id="KW-1133">Transmembrane helix</keyword>
<name>A0ABP4UVL3_9ACTN</name>
<evidence type="ECO:0008006" key="4">
    <source>
        <dbReference type="Google" id="ProtNLM"/>
    </source>
</evidence>
<sequence>MSSSARSGFAAPWRWSVVTTPLIAAGGVFATGAFVDVLNVGVAYVVAVALFAVFGTVSVCNAAEPGRFASVYATAAVVLAGAWLVWTAATTAWSGRAVTVLLCGLGLLGPFWFLARNTHHRKRLKEAEEERRRLAAAEARRWPAMLAGLGMDGIVQLERVDHSSDTYSLRLRLPSNGKVKFASLKSRTEEIEITAGLRYGAINVERGKSAAEVWMHVNEVDVLARVVPLPRENTPLTINNPLPLGVYEDGTVLAVPMQGRASKTVGLRGKGKSNLINVKLAALTRCADVVIWMIDNKGGRTARPWLLPWLEGRTQRPVIDWVATTNVEVARMLRAAEAVIDYRSNSGAGGDKIIPTARMPELMIICEEVALIFGQHDMSNLDNARRGLKIVQLGRAEAVSVDLVAQRGTVTMLGGGDLKSQLENTFGLGVADANDARYTFGDTKIAADLARLEHAGSMLVQAGRDTRIVPAKAWWIEYADIGGPGGIAEQNSYIGPDLDANSAAAANSAGGYNERWSRERAGHLVPTTERPADWGKPIAIPASAPETTASRLGLRPSKLIPFPAGDRPKLHVVPDKPVRDIPPVLAAVHQVFRSTKADRLHTTRLLADEALSGISAKRLGAVLGEYGVQPLSQPFVEDGQRGRGYRYADVAAAVQRIADGRNEET</sequence>
<feature type="transmembrane region" description="Helical" evidence="1">
    <location>
        <begin position="95"/>
        <end position="115"/>
    </location>
</feature>
<evidence type="ECO:0000313" key="2">
    <source>
        <dbReference type="EMBL" id="GAA1711036.1"/>
    </source>
</evidence>
<comment type="caution">
    <text evidence="2">The sequence shown here is derived from an EMBL/GenBank/DDBJ whole genome shotgun (WGS) entry which is preliminary data.</text>
</comment>
<feature type="transmembrane region" description="Helical" evidence="1">
    <location>
        <begin position="41"/>
        <end position="62"/>
    </location>
</feature>
<keyword evidence="1" id="KW-0812">Transmembrane</keyword>
<reference evidence="3" key="1">
    <citation type="journal article" date="2019" name="Int. J. Syst. Evol. Microbiol.">
        <title>The Global Catalogue of Microorganisms (GCM) 10K type strain sequencing project: providing services to taxonomists for standard genome sequencing and annotation.</title>
        <authorList>
            <consortium name="The Broad Institute Genomics Platform"/>
            <consortium name="The Broad Institute Genome Sequencing Center for Infectious Disease"/>
            <person name="Wu L."/>
            <person name="Ma J."/>
        </authorList>
    </citation>
    <scope>NUCLEOTIDE SEQUENCE [LARGE SCALE GENOMIC DNA]</scope>
    <source>
        <strain evidence="3">JCM 14307</strain>
    </source>
</reference>
<dbReference type="Proteomes" id="UP001500280">
    <property type="component" value="Unassembled WGS sequence"/>
</dbReference>
<feature type="transmembrane region" description="Helical" evidence="1">
    <location>
        <begin position="69"/>
        <end position="89"/>
    </location>
</feature>
<dbReference type="EMBL" id="BAAANF010000022">
    <property type="protein sequence ID" value="GAA1711036.1"/>
    <property type="molecule type" value="Genomic_DNA"/>
</dbReference>
<dbReference type="InterPro" id="IPR027417">
    <property type="entry name" value="P-loop_NTPase"/>
</dbReference>